<comment type="caution">
    <text evidence="3">The sequence shown here is derived from an EMBL/GenBank/DDBJ whole genome shotgun (WGS) entry which is preliminary data.</text>
</comment>
<dbReference type="Pfam" id="PF05016">
    <property type="entry name" value="ParE_toxin"/>
    <property type="match status" value="1"/>
</dbReference>
<evidence type="ECO:0000313" key="3">
    <source>
        <dbReference type="EMBL" id="MST52420.1"/>
    </source>
</evidence>
<keyword evidence="4" id="KW-1185">Reference proteome</keyword>
<dbReference type="Gene3D" id="3.30.2310.20">
    <property type="entry name" value="RelE-like"/>
    <property type="match status" value="1"/>
</dbReference>
<dbReference type="InterPro" id="IPR035093">
    <property type="entry name" value="RelE/ParE_toxin_dom_sf"/>
</dbReference>
<keyword evidence="2" id="KW-0472">Membrane</keyword>
<reference evidence="3 4" key="1">
    <citation type="submission" date="2019-08" db="EMBL/GenBank/DDBJ databases">
        <title>In-depth cultivation of the pig gut microbiome towards novel bacterial diversity and tailored functional studies.</title>
        <authorList>
            <person name="Wylensek D."/>
            <person name="Hitch T.C.A."/>
            <person name="Clavel T."/>
        </authorList>
    </citation>
    <scope>NUCLEOTIDE SEQUENCE [LARGE SCALE GENOMIC DNA]</scope>
    <source>
        <strain evidence="3 4">WCA-MUC-591-APC-3H</strain>
    </source>
</reference>
<keyword evidence="2" id="KW-1133">Transmembrane helix</keyword>
<feature type="transmembrane region" description="Helical" evidence="2">
    <location>
        <begin position="42"/>
        <end position="63"/>
    </location>
</feature>
<dbReference type="EMBL" id="VUMZ01000008">
    <property type="protein sequence ID" value="MST52420.1"/>
    <property type="molecule type" value="Genomic_DNA"/>
</dbReference>
<name>A0A6L5Y6V3_9FIRM</name>
<organism evidence="3 4">
    <name type="scientific">Hornefia butyriciproducens</name>
    <dbReference type="NCBI Taxonomy" id="2652293"/>
    <lineage>
        <taxon>Bacteria</taxon>
        <taxon>Bacillati</taxon>
        <taxon>Bacillota</taxon>
        <taxon>Clostridia</taxon>
        <taxon>Peptostreptococcales</taxon>
        <taxon>Anaerovoracaceae</taxon>
        <taxon>Hornefia</taxon>
    </lineage>
</organism>
<evidence type="ECO:0000313" key="4">
    <source>
        <dbReference type="Proteomes" id="UP000474676"/>
    </source>
</evidence>
<evidence type="ECO:0000256" key="1">
    <source>
        <dbReference type="ARBA" id="ARBA00022649"/>
    </source>
</evidence>
<protein>
    <submittedName>
        <fullName evidence="3">Type II toxin-antitoxin system RelE/ParE family toxin</fullName>
    </submittedName>
</protein>
<dbReference type="InterPro" id="IPR007712">
    <property type="entry name" value="RelE/ParE_toxin"/>
</dbReference>
<keyword evidence="1" id="KW-1277">Toxin-antitoxin system</keyword>
<sequence length="73" mass="8456">MGQYNRIADAIETLDQMPERIKLMESEPERTRGLRRLIVDNYAVFFIIADDVVIVTNVLYGASDIENRLRGNR</sequence>
<keyword evidence="2" id="KW-0812">Transmembrane</keyword>
<gene>
    <name evidence="3" type="ORF">FYJ64_08895</name>
</gene>
<dbReference type="AlphaFoldDB" id="A0A6L5Y6V3"/>
<evidence type="ECO:0000256" key="2">
    <source>
        <dbReference type="SAM" id="Phobius"/>
    </source>
</evidence>
<dbReference type="Proteomes" id="UP000474676">
    <property type="component" value="Unassembled WGS sequence"/>
</dbReference>
<accession>A0A6L5Y6V3</accession>
<proteinExistence type="predicted"/>